<dbReference type="GO" id="GO:0005737">
    <property type="term" value="C:cytoplasm"/>
    <property type="evidence" value="ECO:0007669"/>
    <property type="project" value="TreeGrafter"/>
</dbReference>
<feature type="compositionally biased region" description="Polar residues" evidence="3">
    <location>
        <begin position="67"/>
        <end position="83"/>
    </location>
</feature>
<organism evidence="5">
    <name type="scientific">Entomoneis paludosa</name>
    <dbReference type="NCBI Taxonomy" id="265537"/>
    <lineage>
        <taxon>Eukaryota</taxon>
        <taxon>Sar</taxon>
        <taxon>Stramenopiles</taxon>
        <taxon>Ochrophyta</taxon>
        <taxon>Bacillariophyta</taxon>
        <taxon>Bacillariophyceae</taxon>
        <taxon>Bacillariophycidae</taxon>
        <taxon>Entomoneidaceae</taxon>
        <taxon>Entomoneis</taxon>
    </lineage>
</organism>
<dbReference type="PANTHER" id="PTHR17408:SF0">
    <property type="entry name" value="HISTONE RNA HAIRPIN-BINDING PROTEIN"/>
    <property type="match status" value="1"/>
</dbReference>
<protein>
    <recommendedName>
        <fullName evidence="4">Histone RNA hairpin-binding protein RNA-binding domain-containing protein</fullName>
    </recommendedName>
</protein>
<dbReference type="EMBL" id="HBHT01029456">
    <property type="protein sequence ID" value="CAD9980958.1"/>
    <property type="molecule type" value="Transcribed_RNA"/>
</dbReference>
<name>A0A7S2YK46_9STRA</name>
<dbReference type="GO" id="GO:0071204">
    <property type="term" value="C:histone pre-mRNA 3'end processing complex"/>
    <property type="evidence" value="ECO:0007669"/>
    <property type="project" value="TreeGrafter"/>
</dbReference>
<dbReference type="Gene3D" id="1.10.8.1120">
    <property type="entry name" value="Histone RNA hairpin-binding protein RNA-binding domain"/>
    <property type="match status" value="1"/>
</dbReference>
<evidence type="ECO:0000259" key="4">
    <source>
        <dbReference type="Pfam" id="PF15247"/>
    </source>
</evidence>
<dbReference type="InterPro" id="IPR026502">
    <property type="entry name" value="SLBP1/SLBP2"/>
</dbReference>
<feature type="region of interest" description="Disordered" evidence="3">
    <location>
        <begin position="169"/>
        <end position="344"/>
    </location>
</feature>
<sequence length="344" mass="38131">MTTGAPALTPPRSKAHRITPHHHSKAHYADQNRQRDMNQNNDSKKSNKRQPPASTSKKSQHERASKRQNSNPTPCKSKSTNVNDIPDELLDVNDPQIAHRVRQRQKMISKGKNTAGYARYRTMVPLKDRKAKSLTTPSTPNPYLQVSTKRWQGLVRAWRIALHQYDPPELVQTLQPPPMLSPDDDEEGKAKSKSILEDGKKEGKDLDAVFSECQTPSQDKSSKMNISPASQMSISPAESISIRDDSHDGDGVSPCVSVFSPSTPAKSKSKSGGKSEARRELDTLFAKAKTTTTAEKKKKEPATKINSVSKSNGEEEQQEQPRKLRTGATGWGDDSSDEEDDELL</sequence>
<evidence type="ECO:0000313" key="5">
    <source>
        <dbReference type="EMBL" id="CAD9980958.1"/>
    </source>
</evidence>
<dbReference type="GO" id="GO:0006398">
    <property type="term" value="P:mRNA 3'-end processing by stem-loop binding and cleavage"/>
    <property type="evidence" value="ECO:0007669"/>
    <property type="project" value="TreeGrafter"/>
</dbReference>
<feature type="domain" description="Histone RNA hairpin-binding protein RNA-binding" evidence="4">
    <location>
        <begin position="98"/>
        <end position="167"/>
    </location>
</feature>
<feature type="compositionally biased region" description="Basic residues" evidence="3">
    <location>
        <begin position="13"/>
        <end position="26"/>
    </location>
</feature>
<feature type="compositionally biased region" description="Basic and acidic residues" evidence="3">
    <location>
        <begin position="241"/>
        <end position="250"/>
    </location>
</feature>
<feature type="compositionally biased region" description="Basic and acidic residues" evidence="3">
    <location>
        <begin position="188"/>
        <end position="207"/>
    </location>
</feature>
<feature type="region of interest" description="Disordered" evidence="3">
    <location>
        <begin position="1"/>
        <end position="97"/>
    </location>
</feature>
<dbReference type="GO" id="GO:0003729">
    <property type="term" value="F:mRNA binding"/>
    <property type="evidence" value="ECO:0007669"/>
    <property type="project" value="InterPro"/>
</dbReference>
<gene>
    <name evidence="5" type="ORF">APAL1065_LOCUS19793</name>
</gene>
<evidence type="ECO:0000256" key="3">
    <source>
        <dbReference type="SAM" id="MobiDB-lite"/>
    </source>
</evidence>
<keyword evidence="2" id="KW-0694">RNA-binding</keyword>
<dbReference type="PANTHER" id="PTHR17408">
    <property type="entry name" value="HISTONE RNA HAIRPIN-BINDING PROTEIN"/>
    <property type="match status" value="1"/>
</dbReference>
<dbReference type="GO" id="GO:0071207">
    <property type="term" value="F:histone pre-mRNA stem-loop binding"/>
    <property type="evidence" value="ECO:0007669"/>
    <property type="project" value="TreeGrafter"/>
</dbReference>
<evidence type="ECO:0000256" key="2">
    <source>
        <dbReference type="ARBA" id="ARBA00022884"/>
    </source>
</evidence>
<dbReference type="InterPro" id="IPR038294">
    <property type="entry name" value="SLBP_RNA_bind_sf"/>
</dbReference>
<dbReference type="Pfam" id="PF15247">
    <property type="entry name" value="SLBP_RNA_bind"/>
    <property type="match status" value="1"/>
</dbReference>
<proteinExistence type="inferred from homology"/>
<comment type="similarity">
    <text evidence="1">Belongs to the SLBP family.</text>
</comment>
<dbReference type="GO" id="GO:0051028">
    <property type="term" value="P:mRNA transport"/>
    <property type="evidence" value="ECO:0007669"/>
    <property type="project" value="TreeGrafter"/>
</dbReference>
<reference evidence="5" key="1">
    <citation type="submission" date="2021-01" db="EMBL/GenBank/DDBJ databases">
        <authorList>
            <person name="Corre E."/>
            <person name="Pelletier E."/>
            <person name="Niang G."/>
            <person name="Scheremetjew M."/>
            <person name="Finn R."/>
            <person name="Kale V."/>
            <person name="Holt S."/>
            <person name="Cochrane G."/>
            <person name="Meng A."/>
            <person name="Brown T."/>
            <person name="Cohen L."/>
        </authorList>
    </citation>
    <scope>NUCLEOTIDE SEQUENCE</scope>
    <source>
        <strain evidence="5">CCMP125</strain>
    </source>
</reference>
<feature type="compositionally biased region" description="Basic and acidic residues" evidence="3">
    <location>
        <begin position="273"/>
        <end position="282"/>
    </location>
</feature>
<feature type="compositionally biased region" description="Acidic residues" evidence="3">
    <location>
        <begin position="334"/>
        <end position="344"/>
    </location>
</feature>
<dbReference type="AlphaFoldDB" id="A0A7S2YK46"/>
<dbReference type="InterPro" id="IPR029344">
    <property type="entry name" value="SLBP_RNA_bind"/>
</dbReference>
<feature type="compositionally biased region" description="Polar residues" evidence="3">
    <location>
        <begin position="212"/>
        <end position="238"/>
    </location>
</feature>
<accession>A0A7S2YK46</accession>
<evidence type="ECO:0000256" key="1">
    <source>
        <dbReference type="ARBA" id="ARBA00006151"/>
    </source>
</evidence>
<feature type="compositionally biased region" description="Basic and acidic residues" evidence="3">
    <location>
        <begin position="27"/>
        <end position="36"/>
    </location>
</feature>